<feature type="non-terminal residue" evidence="12">
    <location>
        <position position="1"/>
    </location>
</feature>
<protein>
    <recommendedName>
        <fullName evidence="11">Response regulatory domain-containing protein</fullName>
    </recommendedName>
</protein>
<comment type="caution">
    <text evidence="12">The sequence shown here is derived from an EMBL/GenBank/DDBJ whole genome shotgun (WGS) entry which is preliminary data.</text>
</comment>
<evidence type="ECO:0000256" key="9">
    <source>
        <dbReference type="ARBA" id="ARBA00023136"/>
    </source>
</evidence>
<evidence type="ECO:0000256" key="3">
    <source>
        <dbReference type="ARBA" id="ARBA00022553"/>
    </source>
</evidence>
<evidence type="ECO:0000259" key="11">
    <source>
        <dbReference type="PROSITE" id="PS50110"/>
    </source>
</evidence>
<dbReference type="EMBL" id="BARS01057534">
    <property type="protein sequence ID" value="GAG42062.1"/>
    <property type="molecule type" value="Genomic_DNA"/>
</dbReference>
<name>X0Y420_9ZZZZ</name>
<evidence type="ECO:0000256" key="8">
    <source>
        <dbReference type="ARBA" id="ARBA00023012"/>
    </source>
</evidence>
<evidence type="ECO:0000256" key="2">
    <source>
        <dbReference type="ARBA" id="ARBA00022475"/>
    </source>
</evidence>
<dbReference type="GO" id="GO:0000160">
    <property type="term" value="P:phosphorelay signal transduction system"/>
    <property type="evidence" value="ECO:0007669"/>
    <property type="project" value="UniProtKB-KW"/>
</dbReference>
<dbReference type="InterPro" id="IPR036641">
    <property type="entry name" value="HPT_dom_sf"/>
</dbReference>
<gene>
    <name evidence="12" type="ORF">S01H1_84322</name>
</gene>
<accession>X0Y420</accession>
<feature type="compositionally biased region" description="Basic and acidic residues" evidence="10">
    <location>
        <begin position="63"/>
        <end position="73"/>
    </location>
</feature>
<evidence type="ECO:0000256" key="1">
    <source>
        <dbReference type="ARBA" id="ARBA00004651"/>
    </source>
</evidence>
<keyword evidence="9" id="KW-0472">Membrane</keyword>
<keyword evidence="8" id="KW-0902">Two-component regulatory system</keyword>
<organism evidence="12">
    <name type="scientific">marine sediment metagenome</name>
    <dbReference type="NCBI Taxonomy" id="412755"/>
    <lineage>
        <taxon>unclassified sequences</taxon>
        <taxon>metagenomes</taxon>
        <taxon>ecological metagenomes</taxon>
    </lineage>
</organism>
<dbReference type="Pfam" id="PF00072">
    <property type="entry name" value="Response_reg"/>
    <property type="match status" value="1"/>
</dbReference>
<dbReference type="GO" id="GO:0005886">
    <property type="term" value="C:plasma membrane"/>
    <property type="evidence" value="ECO:0007669"/>
    <property type="project" value="UniProtKB-SubCell"/>
</dbReference>
<keyword evidence="3" id="KW-0597">Phosphoprotein</keyword>
<evidence type="ECO:0000256" key="5">
    <source>
        <dbReference type="ARBA" id="ARBA00022741"/>
    </source>
</evidence>
<sequence>RNLREDERFEKLPILAMTANATMEDKRKTKEVGMNDHISKPIDPQGLFEALLKWVEHGERDLPKISDEPKVEGPQDAGLPDLPGIDTESGLARLGGNVRSYTKLLGKFVGNQAGAIAEIRTALAESDGERAVRAA</sequence>
<evidence type="ECO:0000256" key="10">
    <source>
        <dbReference type="SAM" id="MobiDB-lite"/>
    </source>
</evidence>
<keyword evidence="5" id="KW-0547">Nucleotide-binding</keyword>
<dbReference type="Gene3D" id="1.20.120.160">
    <property type="entry name" value="HPT domain"/>
    <property type="match status" value="1"/>
</dbReference>
<dbReference type="AlphaFoldDB" id="X0Y420"/>
<dbReference type="PANTHER" id="PTHR45339">
    <property type="entry name" value="HYBRID SIGNAL TRANSDUCTION HISTIDINE KINASE J"/>
    <property type="match status" value="1"/>
</dbReference>
<feature type="domain" description="Response regulatory" evidence="11">
    <location>
        <begin position="1"/>
        <end position="55"/>
    </location>
</feature>
<dbReference type="PANTHER" id="PTHR45339:SF1">
    <property type="entry name" value="HYBRID SIGNAL TRANSDUCTION HISTIDINE KINASE J"/>
    <property type="match status" value="1"/>
</dbReference>
<dbReference type="Gene3D" id="3.40.50.2300">
    <property type="match status" value="1"/>
</dbReference>
<feature type="non-terminal residue" evidence="12">
    <location>
        <position position="135"/>
    </location>
</feature>
<dbReference type="SUPFAM" id="SSF47226">
    <property type="entry name" value="Histidine-containing phosphotransfer domain, HPT domain"/>
    <property type="match status" value="1"/>
</dbReference>
<reference evidence="12" key="1">
    <citation type="journal article" date="2014" name="Front. Microbiol.">
        <title>High frequency of phylogenetically diverse reductive dehalogenase-homologous genes in deep subseafloor sedimentary metagenomes.</title>
        <authorList>
            <person name="Kawai M."/>
            <person name="Futagami T."/>
            <person name="Toyoda A."/>
            <person name="Takaki Y."/>
            <person name="Nishi S."/>
            <person name="Hori S."/>
            <person name="Arai W."/>
            <person name="Tsubouchi T."/>
            <person name="Morono Y."/>
            <person name="Uchiyama I."/>
            <person name="Ito T."/>
            <person name="Fujiyama A."/>
            <person name="Inagaki F."/>
            <person name="Takami H."/>
        </authorList>
    </citation>
    <scope>NUCLEOTIDE SEQUENCE</scope>
    <source>
        <strain evidence="12">Expedition CK06-06</strain>
    </source>
</reference>
<keyword evidence="2" id="KW-1003">Cell membrane</keyword>
<dbReference type="SUPFAM" id="SSF52172">
    <property type="entry name" value="CheY-like"/>
    <property type="match status" value="1"/>
</dbReference>
<keyword evidence="6" id="KW-0067">ATP-binding</keyword>
<dbReference type="PROSITE" id="PS50110">
    <property type="entry name" value="RESPONSE_REGULATORY"/>
    <property type="match status" value="1"/>
</dbReference>
<proteinExistence type="predicted"/>
<keyword evidence="4" id="KW-0812">Transmembrane</keyword>
<evidence type="ECO:0000256" key="4">
    <source>
        <dbReference type="ARBA" id="ARBA00022692"/>
    </source>
</evidence>
<keyword evidence="7" id="KW-1133">Transmembrane helix</keyword>
<evidence type="ECO:0000313" key="12">
    <source>
        <dbReference type="EMBL" id="GAG42062.1"/>
    </source>
</evidence>
<dbReference type="InterPro" id="IPR001789">
    <property type="entry name" value="Sig_transdc_resp-reg_receiver"/>
</dbReference>
<dbReference type="GO" id="GO:0005524">
    <property type="term" value="F:ATP binding"/>
    <property type="evidence" value="ECO:0007669"/>
    <property type="project" value="UniProtKB-KW"/>
</dbReference>
<evidence type="ECO:0000256" key="6">
    <source>
        <dbReference type="ARBA" id="ARBA00022840"/>
    </source>
</evidence>
<dbReference type="InterPro" id="IPR011006">
    <property type="entry name" value="CheY-like_superfamily"/>
</dbReference>
<feature type="region of interest" description="Disordered" evidence="10">
    <location>
        <begin position="63"/>
        <end position="85"/>
    </location>
</feature>
<comment type="subcellular location">
    <subcellularLocation>
        <location evidence="1">Cell membrane</location>
        <topology evidence="1">Multi-pass membrane protein</topology>
    </subcellularLocation>
</comment>
<evidence type="ECO:0000256" key="7">
    <source>
        <dbReference type="ARBA" id="ARBA00022989"/>
    </source>
</evidence>